<gene>
    <name evidence="3" type="ORF">GP475_04755</name>
</gene>
<organism evidence="3 4">
    <name type="scientific">Corynebacterium poyangense</name>
    <dbReference type="NCBI Taxonomy" id="2684405"/>
    <lineage>
        <taxon>Bacteria</taxon>
        <taxon>Bacillati</taxon>
        <taxon>Actinomycetota</taxon>
        <taxon>Actinomycetes</taxon>
        <taxon>Mycobacteriales</taxon>
        <taxon>Corynebacteriaceae</taxon>
        <taxon>Corynebacterium</taxon>
    </lineage>
</organism>
<keyword evidence="4" id="KW-1185">Reference proteome</keyword>
<protein>
    <recommendedName>
        <fullName evidence="2">Endonuclease GajA/Old nuclease/RecF-like AAA domain-containing protein</fullName>
    </recommendedName>
</protein>
<dbReference type="PANTHER" id="PTHR41259">
    <property type="entry name" value="DOUBLE-STRAND BREAK REPAIR RAD50 ATPASE, PUTATIVE-RELATED"/>
    <property type="match status" value="1"/>
</dbReference>
<accession>A0A7H0SNA3</accession>
<evidence type="ECO:0000259" key="2">
    <source>
        <dbReference type="Pfam" id="PF13175"/>
    </source>
</evidence>
<reference evidence="3 4" key="1">
    <citation type="submission" date="2019-12" db="EMBL/GenBank/DDBJ databases">
        <title>Corynebacterium sp. nov., isolated from feces of the Anser Albifrons in China.</title>
        <authorList>
            <person name="Liu Q."/>
        </authorList>
    </citation>
    <scope>NUCLEOTIDE SEQUENCE [LARGE SCALE GENOMIC DNA]</scope>
    <source>
        <strain evidence="3 4">4H37-19</strain>
    </source>
</reference>
<feature type="domain" description="Endonuclease GajA/Old nuclease/RecF-like AAA" evidence="2">
    <location>
        <begin position="1"/>
        <end position="334"/>
    </location>
</feature>
<dbReference type="KEGG" id="cpoy:GP475_04755"/>
<name>A0A7H0SNA3_9CORY</name>
<dbReference type="Pfam" id="PF13175">
    <property type="entry name" value="AAA_15"/>
    <property type="match status" value="1"/>
</dbReference>
<evidence type="ECO:0000256" key="1">
    <source>
        <dbReference type="SAM" id="Coils"/>
    </source>
</evidence>
<proteinExistence type="predicted"/>
<evidence type="ECO:0000313" key="4">
    <source>
        <dbReference type="Proteomes" id="UP000516320"/>
    </source>
</evidence>
<feature type="coiled-coil region" evidence="1">
    <location>
        <begin position="463"/>
        <end position="497"/>
    </location>
</feature>
<keyword evidence="1" id="KW-0175">Coiled coil</keyword>
<dbReference type="AlphaFoldDB" id="A0A7H0SNA3"/>
<dbReference type="InterPro" id="IPR041685">
    <property type="entry name" value="AAA_GajA/Old/RecF-like"/>
</dbReference>
<dbReference type="Gene3D" id="3.40.50.300">
    <property type="entry name" value="P-loop containing nucleotide triphosphate hydrolases"/>
    <property type="match status" value="2"/>
</dbReference>
<dbReference type="RefSeq" id="WP_187975487.1">
    <property type="nucleotide sequence ID" value="NZ_CP046884.1"/>
</dbReference>
<dbReference type="EMBL" id="CP046884">
    <property type="protein sequence ID" value="QNQ90028.1"/>
    <property type="molecule type" value="Genomic_DNA"/>
</dbReference>
<feature type="coiled-coil region" evidence="1">
    <location>
        <begin position="198"/>
        <end position="263"/>
    </location>
</feature>
<feature type="coiled-coil region" evidence="1">
    <location>
        <begin position="291"/>
        <end position="369"/>
    </location>
</feature>
<dbReference type="Proteomes" id="UP000516320">
    <property type="component" value="Chromosome"/>
</dbReference>
<evidence type="ECO:0000313" key="3">
    <source>
        <dbReference type="EMBL" id="QNQ90028.1"/>
    </source>
</evidence>
<feature type="coiled-coil region" evidence="1">
    <location>
        <begin position="698"/>
        <end position="732"/>
    </location>
</feature>
<dbReference type="PANTHER" id="PTHR41259:SF1">
    <property type="entry name" value="DOUBLE-STRAND BREAK REPAIR RAD50 ATPASE, PUTATIVE-RELATED"/>
    <property type="match status" value="1"/>
</dbReference>
<sequence length="878" mass="101520">MIIHRLEIENVKGVRHVELNDLPSRGVIILSGDNEAGKSTVLDCLRAVLEFKSTSKAEDIRALQPVGEDVGSQVELDASFGTLRMQLKKRWLKSAGTELTLSGYEVGNYSGRQAEQKLESILNEHLDPQLRDALFVPQGELEHHIHARGIHHLEAALRGDSDEYSAHDVAYNSEFTKAVAQEYERYFSLKTGKEKPIISQARERVEQARKMYQSCVEKVESYADRVEQFEKKKNFLAEERRRVPELAEQRERLKTQCEVAEKQGKLCEEARKNEKSAAERMGVLELEIKRRQEKKNRIDVKEGEIEDLKSKLEKDDGRFSELKKNREKQENEKTVVGERLQKLKTKLGRAEAVEEYLHEKEELDRVQNRLSEIADIRDRIVSLRESMPHPEVSWDHEKAVSEASTELAIQRRIYEESRAHLVLETEKTTVIQVDDQPVEVKDRYNVELRQGTVLKIGDITATYQASNNDGDDLRSRVVEAEEKLKALLEKVRCADAAEVRDKAQKCEHQCHEIEALEHKLATILGEETIAEVEDKYQLLRKKSLVWDEEVKDSAWTLMETQEKIKELKESLRHCEIDYDQISQFLESDEYEDAKIEKIRLETTLVARKSELQELIDDLRHEEEKQPSELLAEELGKARDDYQQYGAERRKQEESYQILNADLLRDDYCNAEAAYESAQANIIEAEKALEGLKTFIEARQGVEQERDHIKAEYERFEGALEELQRRAEVASLLHSTIEKHRQEFHERHSEPFRQTLGRMAQRIFGPKVSFDFDEQLNIASRTLNGKTVAQKWLSGGAKEQMALIHRLTIAELIQHSGEELPPIFLDDVLGHSDPTRLGRISHIIRDAAKNSQVFVLTCYPRRYETIRDKTVIDMDSLKE</sequence>
<dbReference type="SUPFAM" id="SSF52540">
    <property type="entry name" value="P-loop containing nucleoside triphosphate hydrolases"/>
    <property type="match status" value="1"/>
</dbReference>
<dbReference type="InterPro" id="IPR027417">
    <property type="entry name" value="P-loop_NTPase"/>
</dbReference>